<keyword evidence="4" id="KW-1185">Reference proteome</keyword>
<sequence length="67" mass="7571">MPTKSSSNSSNSNQPILKEPAPNSVSSAIERSARGMFWRLRRFWGHGWPVSVRTRAATWPDEQRGSE</sequence>
<dbReference type="GeneID" id="17307631"/>
<gene>
    <name evidence="2" type="ORF">GUITHDRAFT_151124</name>
</gene>
<dbReference type="Proteomes" id="UP000011087">
    <property type="component" value="Unassembled WGS sequence"/>
</dbReference>
<protein>
    <submittedName>
        <fullName evidence="2 3">Uncharacterized protein</fullName>
    </submittedName>
</protein>
<dbReference type="PaxDb" id="55529-EKX50983"/>
<evidence type="ECO:0000313" key="4">
    <source>
        <dbReference type="Proteomes" id="UP000011087"/>
    </source>
</evidence>
<feature type="region of interest" description="Disordered" evidence="1">
    <location>
        <begin position="1"/>
        <end position="27"/>
    </location>
</feature>
<accession>L1JSC6</accession>
<proteinExistence type="predicted"/>
<feature type="compositionally biased region" description="Low complexity" evidence="1">
    <location>
        <begin position="1"/>
        <end position="13"/>
    </location>
</feature>
<reference evidence="3" key="3">
    <citation type="submission" date="2016-03" db="UniProtKB">
        <authorList>
            <consortium name="EnsemblProtists"/>
        </authorList>
    </citation>
    <scope>IDENTIFICATION</scope>
</reference>
<dbReference type="EnsemblProtists" id="EKX50983">
    <property type="protein sequence ID" value="EKX50983"/>
    <property type="gene ID" value="GUITHDRAFT_151124"/>
</dbReference>
<name>L1JSC6_GUITC</name>
<dbReference type="EMBL" id="JH992977">
    <property type="protein sequence ID" value="EKX50983.1"/>
    <property type="molecule type" value="Genomic_DNA"/>
</dbReference>
<organism evidence="2">
    <name type="scientific">Guillardia theta (strain CCMP2712)</name>
    <name type="common">Cryptophyte</name>
    <dbReference type="NCBI Taxonomy" id="905079"/>
    <lineage>
        <taxon>Eukaryota</taxon>
        <taxon>Cryptophyceae</taxon>
        <taxon>Pyrenomonadales</taxon>
        <taxon>Geminigeraceae</taxon>
        <taxon>Guillardia</taxon>
    </lineage>
</organism>
<dbReference type="KEGG" id="gtt:GUITHDRAFT_151124"/>
<dbReference type="AlphaFoldDB" id="L1JSC6"/>
<evidence type="ECO:0000256" key="1">
    <source>
        <dbReference type="SAM" id="MobiDB-lite"/>
    </source>
</evidence>
<reference evidence="2 4" key="1">
    <citation type="journal article" date="2012" name="Nature">
        <title>Algal genomes reveal evolutionary mosaicism and the fate of nucleomorphs.</title>
        <authorList>
            <consortium name="DOE Joint Genome Institute"/>
            <person name="Curtis B.A."/>
            <person name="Tanifuji G."/>
            <person name="Burki F."/>
            <person name="Gruber A."/>
            <person name="Irimia M."/>
            <person name="Maruyama S."/>
            <person name="Arias M.C."/>
            <person name="Ball S.G."/>
            <person name="Gile G.H."/>
            <person name="Hirakawa Y."/>
            <person name="Hopkins J.F."/>
            <person name="Kuo A."/>
            <person name="Rensing S.A."/>
            <person name="Schmutz J."/>
            <person name="Symeonidi A."/>
            <person name="Elias M."/>
            <person name="Eveleigh R.J."/>
            <person name="Herman E.K."/>
            <person name="Klute M.J."/>
            <person name="Nakayama T."/>
            <person name="Obornik M."/>
            <person name="Reyes-Prieto A."/>
            <person name="Armbrust E.V."/>
            <person name="Aves S.J."/>
            <person name="Beiko R.G."/>
            <person name="Coutinho P."/>
            <person name="Dacks J.B."/>
            <person name="Durnford D.G."/>
            <person name="Fast N.M."/>
            <person name="Green B.R."/>
            <person name="Grisdale C.J."/>
            <person name="Hempel F."/>
            <person name="Henrissat B."/>
            <person name="Hoppner M.P."/>
            <person name="Ishida K."/>
            <person name="Kim E."/>
            <person name="Koreny L."/>
            <person name="Kroth P.G."/>
            <person name="Liu Y."/>
            <person name="Malik S.B."/>
            <person name="Maier U.G."/>
            <person name="McRose D."/>
            <person name="Mock T."/>
            <person name="Neilson J.A."/>
            <person name="Onodera N.T."/>
            <person name="Poole A.M."/>
            <person name="Pritham E.J."/>
            <person name="Richards T.A."/>
            <person name="Rocap G."/>
            <person name="Roy S.W."/>
            <person name="Sarai C."/>
            <person name="Schaack S."/>
            <person name="Shirato S."/>
            <person name="Slamovits C.H."/>
            <person name="Spencer D.F."/>
            <person name="Suzuki S."/>
            <person name="Worden A.Z."/>
            <person name="Zauner S."/>
            <person name="Barry K."/>
            <person name="Bell C."/>
            <person name="Bharti A.K."/>
            <person name="Crow J.A."/>
            <person name="Grimwood J."/>
            <person name="Kramer R."/>
            <person name="Lindquist E."/>
            <person name="Lucas S."/>
            <person name="Salamov A."/>
            <person name="McFadden G.I."/>
            <person name="Lane C.E."/>
            <person name="Keeling P.J."/>
            <person name="Gray M.W."/>
            <person name="Grigoriev I.V."/>
            <person name="Archibald J.M."/>
        </authorList>
    </citation>
    <scope>NUCLEOTIDE SEQUENCE</scope>
    <source>
        <strain evidence="2 4">CCMP2712</strain>
    </source>
</reference>
<evidence type="ECO:0000313" key="2">
    <source>
        <dbReference type="EMBL" id="EKX50983.1"/>
    </source>
</evidence>
<dbReference type="RefSeq" id="XP_005837963.1">
    <property type="nucleotide sequence ID" value="XM_005837906.1"/>
</dbReference>
<evidence type="ECO:0000313" key="3">
    <source>
        <dbReference type="EnsemblProtists" id="EKX50983"/>
    </source>
</evidence>
<dbReference type="HOGENOM" id="CLU_2817860_0_0_1"/>
<reference evidence="4" key="2">
    <citation type="submission" date="2012-11" db="EMBL/GenBank/DDBJ databases">
        <authorList>
            <person name="Kuo A."/>
            <person name="Curtis B.A."/>
            <person name="Tanifuji G."/>
            <person name="Burki F."/>
            <person name="Gruber A."/>
            <person name="Irimia M."/>
            <person name="Maruyama S."/>
            <person name="Arias M.C."/>
            <person name="Ball S.G."/>
            <person name="Gile G.H."/>
            <person name="Hirakawa Y."/>
            <person name="Hopkins J.F."/>
            <person name="Rensing S.A."/>
            <person name="Schmutz J."/>
            <person name="Symeonidi A."/>
            <person name="Elias M."/>
            <person name="Eveleigh R.J."/>
            <person name="Herman E.K."/>
            <person name="Klute M.J."/>
            <person name="Nakayama T."/>
            <person name="Obornik M."/>
            <person name="Reyes-Prieto A."/>
            <person name="Armbrust E.V."/>
            <person name="Aves S.J."/>
            <person name="Beiko R.G."/>
            <person name="Coutinho P."/>
            <person name="Dacks J.B."/>
            <person name="Durnford D.G."/>
            <person name="Fast N.M."/>
            <person name="Green B.R."/>
            <person name="Grisdale C."/>
            <person name="Hempe F."/>
            <person name="Henrissat B."/>
            <person name="Hoppner M.P."/>
            <person name="Ishida K.-I."/>
            <person name="Kim E."/>
            <person name="Koreny L."/>
            <person name="Kroth P.G."/>
            <person name="Liu Y."/>
            <person name="Malik S.-B."/>
            <person name="Maier U.G."/>
            <person name="McRose D."/>
            <person name="Mock T."/>
            <person name="Neilson J.A."/>
            <person name="Onodera N.T."/>
            <person name="Poole A.M."/>
            <person name="Pritham E.J."/>
            <person name="Richards T.A."/>
            <person name="Rocap G."/>
            <person name="Roy S.W."/>
            <person name="Sarai C."/>
            <person name="Schaack S."/>
            <person name="Shirato S."/>
            <person name="Slamovits C.H."/>
            <person name="Spencer D.F."/>
            <person name="Suzuki S."/>
            <person name="Worden A.Z."/>
            <person name="Zauner S."/>
            <person name="Barry K."/>
            <person name="Bell C."/>
            <person name="Bharti A.K."/>
            <person name="Crow J.A."/>
            <person name="Grimwood J."/>
            <person name="Kramer R."/>
            <person name="Lindquist E."/>
            <person name="Lucas S."/>
            <person name="Salamov A."/>
            <person name="McFadden G.I."/>
            <person name="Lane C.E."/>
            <person name="Keeling P.J."/>
            <person name="Gray M.W."/>
            <person name="Grigoriev I.V."/>
            <person name="Archibald J.M."/>
        </authorList>
    </citation>
    <scope>NUCLEOTIDE SEQUENCE</scope>
    <source>
        <strain evidence="4">CCMP2712</strain>
    </source>
</reference>